<evidence type="ECO:0000256" key="1">
    <source>
        <dbReference type="SAM" id="Phobius"/>
    </source>
</evidence>
<evidence type="ECO:0000313" key="3">
    <source>
        <dbReference type="Proteomes" id="UP000325395"/>
    </source>
</evidence>
<protein>
    <submittedName>
        <fullName evidence="2">Uncharacterized protein</fullName>
    </submittedName>
</protein>
<organism evidence="2 3">
    <name type="scientific">Aspergillus pseudocaelatus</name>
    <dbReference type="NCBI Taxonomy" id="1825620"/>
    <lineage>
        <taxon>Eukaryota</taxon>
        <taxon>Fungi</taxon>
        <taxon>Dikarya</taxon>
        <taxon>Ascomycota</taxon>
        <taxon>Pezizomycotina</taxon>
        <taxon>Eurotiomycetes</taxon>
        <taxon>Eurotiomycetidae</taxon>
        <taxon>Eurotiales</taxon>
        <taxon>Aspergillaceae</taxon>
        <taxon>Aspergillus</taxon>
        <taxon>Aspergillus subgen. Circumdati</taxon>
    </lineage>
</organism>
<keyword evidence="1" id="KW-0812">Transmembrane</keyword>
<keyword evidence="1" id="KW-1133">Transmembrane helix</keyword>
<sequence length="118" mass="13847">MKLTVQKIEAFVHFSWCIIVEHCSPTDPLFPLLLCRDVLVSLVFFFFFPITWETVQIFAFASRLLVSALIWCPWVWRSLALISKTWILVLRPLHSPQRHANFCHSFGTVHHFPFISAF</sequence>
<keyword evidence="1" id="KW-0472">Membrane</keyword>
<name>A0ABQ6WGX2_9EURO</name>
<feature type="transmembrane region" description="Helical" evidence="1">
    <location>
        <begin position="29"/>
        <end position="51"/>
    </location>
</feature>
<accession>A0ABQ6WGX2</accession>
<dbReference type="EMBL" id="ML735760">
    <property type="protein sequence ID" value="KAE8415848.1"/>
    <property type="molecule type" value="Genomic_DNA"/>
</dbReference>
<keyword evidence="3" id="KW-1185">Reference proteome</keyword>
<dbReference type="Proteomes" id="UP000325395">
    <property type="component" value="Unassembled WGS sequence"/>
</dbReference>
<evidence type="ECO:0000313" key="2">
    <source>
        <dbReference type="EMBL" id="KAE8415848.1"/>
    </source>
</evidence>
<gene>
    <name evidence="2" type="ORF">BDV36DRAFT_215498</name>
</gene>
<reference evidence="2 3" key="1">
    <citation type="submission" date="2019-04" db="EMBL/GenBank/DDBJ databases">
        <authorList>
            <consortium name="DOE Joint Genome Institute"/>
            <person name="Mondo S."/>
            <person name="Kjaerbolling I."/>
            <person name="Vesth T."/>
            <person name="Frisvad J.C."/>
            <person name="Nybo J.L."/>
            <person name="Theobald S."/>
            <person name="Kildgaard S."/>
            <person name="Isbrandt T."/>
            <person name="Kuo A."/>
            <person name="Sato A."/>
            <person name="Lyhne E.K."/>
            <person name="Kogle M.E."/>
            <person name="Wiebenga A."/>
            <person name="Kun R.S."/>
            <person name="Lubbers R.J."/>
            <person name="Makela M.R."/>
            <person name="Barry K."/>
            <person name="Chovatia M."/>
            <person name="Clum A."/>
            <person name="Daum C."/>
            <person name="Haridas S."/>
            <person name="He G."/>
            <person name="LaButti K."/>
            <person name="Lipzen A."/>
            <person name="Riley R."/>
            <person name="Salamov A."/>
            <person name="Simmons B.A."/>
            <person name="Magnuson J.K."/>
            <person name="Henrissat B."/>
            <person name="Mortensen U.H."/>
            <person name="Larsen T.O."/>
            <person name="Devries R.P."/>
            <person name="Grigoriev I.V."/>
            <person name="Machida M."/>
            <person name="Baker S.E."/>
            <person name="Andersen M.R."/>
            <person name="Cantor M.N."/>
            <person name="Hua S.X."/>
        </authorList>
    </citation>
    <scope>NUCLEOTIDE SEQUENCE [LARGE SCALE GENOMIC DNA]</scope>
    <source>
        <strain evidence="2 3">CBS 117616</strain>
    </source>
</reference>
<proteinExistence type="predicted"/>